<feature type="transmembrane region" description="Helical" evidence="7">
    <location>
        <begin position="86"/>
        <end position="106"/>
    </location>
</feature>
<protein>
    <submittedName>
        <fullName evidence="9">Kef family K(+) transporter</fullName>
    </submittedName>
</protein>
<dbReference type="InterPro" id="IPR006153">
    <property type="entry name" value="Cation/H_exchanger_TM"/>
</dbReference>
<comment type="similarity">
    <text evidence="2">Belongs to the monovalent cation:proton antiporter 2 (CPA2) transporter (TC 2.A.37) family.</text>
</comment>
<feature type="transmembrane region" description="Helical" evidence="7">
    <location>
        <begin position="368"/>
        <end position="387"/>
    </location>
</feature>
<feature type="transmembrane region" description="Helical" evidence="7">
    <location>
        <begin position="6"/>
        <end position="26"/>
    </location>
</feature>
<keyword evidence="10" id="KW-1185">Reference proteome</keyword>
<name>A0A6N1AUY8_9PROT</name>
<proteinExistence type="inferred from homology"/>
<gene>
    <name evidence="9" type="ORF">HUE56_15285</name>
</gene>
<feature type="transmembrane region" description="Helical" evidence="7">
    <location>
        <begin position="112"/>
        <end position="136"/>
    </location>
</feature>
<evidence type="ECO:0000256" key="4">
    <source>
        <dbReference type="ARBA" id="ARBA00022692"/>
    </source>
</evidence>
<dbReference type="GO" id="GO:0006813">
    <property type="term" value="P:potassium ion transport"/>
    <property type="evidence" value="ECO:0007669"/>
    <property type="project" value="InterPro"/>
</dbReference>
<evidence type="ECO:0000256" key="2">
    <source>
        <dbReference type="ARBA" id="ARBA00005551"/>
    </source>
</evidence>
<feature type="transmembrane region" description="Helical" evidence="7">
    <location>
        <begin position="226"/>
        <end position="255"/>
    </location>
</feature>
<dbReference type="Gene3D" id="1.20.1530.20">
    <property type="match status" value="1"/>
</dbReference>
<feature type="transmembrane region" description="Helical" evidence="7">
    <location>
        <begin position="188"/>
        <end position="205"/>
    </location>
</feature>
<dbReference type="KEGG" id="aoz:HUE56_15285"/>
<dbReference type="EMBL" id="CP054619">
    <property type="protein sequence ID" value="QKS51812.1"/>
    <property type="molecule type" value="Genomic_DNA"/>
</dbReference>
<feature type="domain" description="RCK N-terminal" evidence="8">
    <location>
        <begin position="414"/>
        <end position="530"/>
    </location>
</feature>
<evidence type="ECO:0000256" key="6">
    <source>
        <dbReference type="ARBA" id="ARBA00023136"/>
    </source>
</evidence>
<reference evidence="9 10" key="1">
    <citation type="submission" date="2020-06" db="EMBL/GenBank/DDBJ databases">
        <title>Complete genome of Azosprillum oryzae KACC14407.</title>
        <authorList>
            <person name="Kim M."/>
            <person name="Park Y.-J."/>
            <person name="Shin J.-H."/>
        </authorList>
    </citation>
    <scope>NUCLEOTIDE SEQUENCE [LARGE SCALE GENOMIC DNA]</scope>
    <source>
        <strain evidence="9 10">KACC 14407</strain>
    </source>
</reference>
<dbReference type="InterPro" id="IPR038770">
    <property type="entry name" value="Na+/solute_symporter_sf"/>
</dbReference>
<dbReference type="Pfam" id="PF02254">
    <property type="entry name" value="TrkA_N"/>
    <property type="match status" value="1"/>
</dbReference>
<dbReference type="Proteomes" id="UP000509702">
    <property type="component" value="Chromosome"/>
</dbReference>
<sequence length="565" mass="59217">MPHHVPLIATMVAAIVLAFVFGALAHRLRLSPLVGYLLAGVAIGPFTPGFVGDMQLASQLAEIGVILLMFGVGLHFSLDDLMKVRAIAVPGAVVQIAIATAMGWALASFLGWNLAAGLVFGLALSVASTVVLLRALEQLNLFRTERGRIAIGWLIVEDLAMVLALVLLPPVSRMLESGGGLDGEVLLSLAWTLGKVALFVALMLVGGRRIVPWVLERIARTGSRELFTLCVLALALGIAYGSATLFSVSFALGAFFAGMVLNESDLSHRAAEQTLPLQDAFAVLFFVSVGMLFDPSVLTRSPWAVLATLAIILLGKSAAAFGLVLLFRYPLRTAVTVAVSLAQIGEFSFILVALGMQLGILPEEGQGLILAGALLSITANPLLFAAVQRLFPDEAEPLPPADTAPELRDYQALSGHVIIVGHGRVGRYVTQALQAEDRPLVVIDLQRERVKGLQAAGVRAVYGNANAAGILERAGVQGASLLLVTVPDALEGGGVVQQARSVNPSVAIAARAHSDEAVELLDRTGADAVFMGEREIARRMIDYAGRAAGDGDGDGADEAGVLATT</sequence>
<organism evidence="9 10">
    <name type="scientific">Azospirillum oryzae</name>
    <dbReference type="NCBI Taxonomy" id="286727"/>
    <lineage>
        <taxon>Bacteria</taxon>
        <taxon>Pseudomonadati</taxon>
        <taxon>Pseudomonadota</taxon>
        <taxon>Alphaproteobacteria</taxon>
        <taxon>Rhodospirillales</taxon>
        <taxon>Azospirillaceae</taxon>
        <taxon>Azospirillum</taxon>
    </lineage>
</organism>
<dbReference type="RefSeq" id="WP_149198393.1">
    <property type="nucleotide sequence ID" value="NZ_BSOV01000092.1"/>
</dbReference>
<dbReference type="PANTHER" id="PTHR42751:SF1">
    <property type="entry name" value="CATION_PROTON ANTIPORTER YBAL-RELATED"/>
    <property type="match status" value="1"/>
</dbReference>
<keyword evidence="5 7" id="KW-1133">Transmembrane helix</keyword>
<dbReference type="GO" id="GO:0016020">
    <property type="term" value="C:membrane"/>
    <property type="evidence" value="ECO:0007669"/>
    <property type="project" value="UniProtKB-SubCell"/>
</dbReference>
<dbReference type="GO" id="GO:0015297">
    <property type="term" value="F:antiporter activity"/>
    <property type="evidence" value="ECO:0007669"/>
    <property type="project" value="InterPro"/>
</dbReference>
<feature type="transmembrane region" description="Helical" evidence="7">
    <location>
        <begin position="56"/>
        <end position="74"/>
    </location>
</feature>
<evidence type="ECO:0000313" key="9">
    <source>
        <dbReference type="EMBL" id="QKS51812.1"/>
    </source>
</evidence>
<dbReference type="AlphaFoldDB" id="A0A6N1AUY8"/>
<keyword evidence="6 7" id="KW-0472">Membrane</keyword>
<dbReference type="OrthoDB" id="9781411at2"/>
<dbReference type="NCBIfam" id="NF007950">
    <property type="entry name" value="PRK10669.1"/>
    <property type="match status" value="1"/>
</dbReference>
<dbReference type="InterPro" id="IPR003148">
    <property type="entry name" value="RCK_N"/>
</dbReference>
<evidence type="ECO:0000313" key="10">
    <source>
        <dbReference type="Proteomes" id="UP000509702"/>
    </source>
</evidence>
<keyword evidence="4 7" id="KW-0812">Transmembrane</keyword>
<comment type="subcellular location">
    <subcellularLocation>
        <location evidence="1">Membrane</location>
        <topology evidence="1">Multi-pass membrane protein</topology>
    </subcellularLocation>
</comment>
<evidence type="ECO:0000256" key="1">
    <source>
        <dbReference type="ARBA" id="ARBA00004141"/>
    </source>
</evidence>
<dbReference type="PROSITE" id="PS51201">
    <property type="entry name" value="RCK_N"/>
    <property type="match status" value="1"/>
</dbReference>
<dbReference type="PANTHER" id="PTHR42751">
    <property type="entry name" value="SODIUM/HYDROGEN EXCHANGER FAMILY/TRKA DOMAIN PROTEIN"/>
    <property type="match status" value="1"/>
</dbReference>
<dbReference type="GO" id="GO:1902600">
    <property type="term" value="P:proton transmembrane transport"/>
    <property type="evidence" value="ECO:0007669"/>
    <property type="project" value="InterPro"/>
</dbReference>
<feature type="transmembrane region" description="Helical" evidence="7">
    <location>
        <begin position="148"/>
        <end position="168"/>
    </location>
</feature>
<evidence type="ECO:0000256" key="5">
    <source>
        <dbReference type="ARBA" id="ARBA00022989"/>
    </source>
</evidence>
<dbReference type="InterPro" id="IPR036291">
    <property type="entry name" value="NAD(P)-bd_dom_sf"/>
</dbReference>
<dbReference type="Gene3D" id="3.40.50.720">
    <property type="entry name" value="NAD(P)-binding Rossmann-like Domain"/>
    <property type="match status" value="1"/>
</dbReference>
<accession>A0A6N1AUY8</accession>
<evidence type="ECO:0000256" key="3">
    <source>
        <dbReference type="ARBA" id="ARBA00022448"/>
    </source>
</evidence>
<feature type="transmembrane region" description="Helical" evidence="7">
    <location>
        <begin position="305"/>
        <end position="327"/>
    </location>
</feature>
<evidence type="ECO:0000256" key="7">
    <source>
        <dbReference type="SAM" id="Phobius"/>
    </source>
</evidence>
<feature type="transmembrane region" description="Helical" evidence="7">
    <location>
        <begin position="333"/>
        <end position="356"/>
    </location>
</feature>
<dbReference type="Pfam" id="PF00999">
    <property type="entry name" value="Na_H_Exchanger"/>
    <property type="match status" value="1"/>
</dbReference>
<dbReference type="SUPFAM" id="SSF51735">
    <property type="entry name" value="NAD(P)-binding Rossmann-fold domains"/>
    <property type="match status" value="1"/>
</dbReference>
<evidence type="ECO:0000259" key="8">
    <source>
        <dbReference type="PROSITE" id="PS51201"/>
    </source>
</evidence>
<keyword evidence="3" id="KW-0813">Transport</keyword>
<feature type="transmembrane region" description="Helical" evidence="7">
    <location>
        <begin position="33"/>
        <end position="50"/>
    </location>
</feature>